<dbReference type="AlphaFoldDB" id="A0A5B7BWJ6"/>
<dbReference type="InterPro" id="IPR006865">
    <property type="entry name" value="DUF629"/>
</dbReference>
<sequence length="113" mass="13114">MCAYKVFSEMIVKNVIAWTSIINGYISSCDVVKEHLPILIVMDDWKQKWPLSNVSEREEILEEIRGMFQQLLSCKCLATSHLENVMKYIIEESQLSFYGLDQIPVSIHFLRAS</sequence>
<accession>A0A5B7BWJ6</accession>
<dbReference type="PANTHER" id="PTHR22975">
    <property type="entry name" value="UBIQUITIN SPECIFIC PROTEINASE"/>
    <property type="match status" value="1"/>
</dbReference>
<name>A0A5B7BWJ6_DAVIN</name>
<dbReference type="Pfam" id="PF04780">
    <property type="entry name" value="DUF629"/>
    <property type="match status" value="1"/>
</dbReference>
<evidence type="ECO:0000256" key="2">
    <source>
        <dbReference type="ARBA" id="ARBA00022801"/>
    </source>
</evidence>
<evidence type="ECO:0000259" key="3">
    <source>
        <dbReference type="Pfam" id="PF04780"/>
    </source>
</evidence>
<dbReference type="PANTHER" id="PTHR22975:SF9">
    <property type="entry name" value="ECHINUS SPLICE FORM 3"/>
    <property type="match status" value="1"/>
</dbReference>
<evidence type="ECO:0000256" key="1">
    <source>
        <dbReference type="ARBA" id="ARBA00022786"/>
    </source>
</evidence>
<dbReference type="GO" id="GO:0016787">
    <property type="term" value="F:hydrolase activity"/>
    <property type="evidence" value="ECO:0007669"/>
    <property type="project" value="UniProtKB-KW"/>
</dbReference>
<dbReference type="EMBL" id="GHES01041897">
    <property type="protein sequence ID" value="MPA72456.1"/>
    <property type="molecule type" value="Transcribed_RNA"/>
</dbReference>
<protein>
    <recommendedName>
        <fullName evidence="3">DUF629 domain-containing protein</fullName>
    </recommendedName>
</protein>
<gene>
    <name evidence="4" type="ORF">Din_041897</name>
</gene>
<keyword evidence="2" id="KW-0378">Hydrolase</keyword>
<dbReference type="InterPro" id="IPR052398">
    <property type="entry name" value="Ubiquitin_hydrolase_53/54"/>
</dbReference>
<organism evidence="4">
    <name type="scientific">Davidia involucrata</name>
    <name type="common">Dove tree</name>
    <dbReference type="NCBI Taxonomy" id="16924"/>
    <lineage>
        <taxon>Eukaryota</taxon>
        <taxon>Viridiplantae</taxon>
        <taxon>Streptophyta</taxon>
        <taxon>Embryophyta</taxon>
        <taxon>Tracheophyta</taxon>
        <taxon>Spermatophyta</taxon>
        <taxon>Magnoliopsida</taxon>
        <taxon>eudicotyledons</taxon>
        <taxon>Gunneridae</taxon>
        <taxon>Pentapetalae</taxon>
        <taxon>asterids</taxon>
        <taxon>Cornales</taxon>
        <taxon>Nyssaceae</taxon>
        <taxon>Davidia</taxon>
    </lineage>
</organism>
<feature type="domain" description="DUF629" evidence="3">
    <location>
        <begin position="42"/>
        <end position="112"/>
    </location>
</feature>
<proteinExistence type="predicted"/>
<reference evidence="4" key="1">
    <citation type="submission" date="2019-08" db="EMBL/GenBank/DDBJ databases">
        <title>Reference gene set and small RNA set construction with multiple tissues from Davidia involucrata Baill.</title>
        <authorList>
            <person name="Yang H."/>
            <person name="Zhou C."/>
            <person name="Li G."/>
            <person name="Wang J."/>
            <person name="Gao P."/>
            <person name="Wang M."/>
            <person name="Wang R."/>
            <person name="Zhao Y."/>
        </authorList>
    </citation>
    <scope>NUCLEOTIDE SEQUENCE</scope>
    <source>
        <tissue evidence="4">Mixed with DoveR01_LX</tissue>
    </source>
</reference>
<keyword evidence="1" id="KW-0833">Ubl conjugation pathway</keyword>
<evidence type="ECO:0000313" key="4">
    <source>
        <dbReference type="EMBL" id="MPA72456.1"/>
    </source>
</evidence>